<dbReference type="Proteomes" id="UP000266144">
    <property type="component" value="Unassembled WGS sequence"/>
</dbReference>
<feature type="compositionally biased region" description="Polar residues" evidence="2">
    <location>
        <begin position="143"/>
        <end position="158"/>
    </location>
</feature>
<name>A0A3A4S430_9STRE</name>
<proteinExistence type="predicted"/>
<dbReference type="Pfam" id="PF04650">
    <property type="entry name" value="YSIRK_signal"/>
    <property type="match status" value="1"/>
</dbReference>
<evidence type="ECO:0000259" key="4">
    <source>
        <dbReference type="Pfam" id="PF04650"/>
    </source>
</evidence>
<feature type="compositionally biased region" description="Acidic residues" evidence="2">
    <location>
        <begin position="176"/>
        <end position="188"/>
    </location>
</feature>
<gene>
    <name evidence="5" type="ORF">C5O68_04745</name>
</gene>
<evidence type="ECO:0000256" key="3">
    <source>
        <dbReference type="SAM" id="Phobius"/>
    </source>
</evidence>
<dbReference type="RefSeq" id="WP_119942460.1">
    <property type="nucleotide sequence ID" value="NZ_PTQV01000028.1"/>
</dbReference>
<protein>
    <recommendedName>
        <fullName evidence="4">YSIRK Gram-positive signal peptide domain-containing protein</fullName>
    </recommendedName>
</protein>
<keyword evidence="3" id="KW-0812">Transmembrane</keyword>
<keyword evidence="1" id="KW-0732">Signal</keyword>
<feature type="compositionally biased region" description="Polar residues" evidence="2">
    <location>
        <begin position="390"/>
        <end position="413"/>
    </location>
</feature>
<feature type="region of interest" description="Disordered" evidence="2">
    <location>
        <begin position="1938"/>
        <end position="1957"/>
    </location>
</feature>
<sequence>MKKSYRDDNGEKVFRYSIRKYHFGAASVAVAALMFFAKGAVAASETITPTTASDIVKADFDSNADGDPGTSDEGEPKQALTDKPAELKAADEVKTQEAPAEGANQEQAGDESETTGVESNSAQPETNPASQEAPQAEGEGKQDQSTPVSDQTSSTSLLQPRVLKSKQSDYDSIPLGDDEDDEDDEDDVRDGLFSSENPVTPIQPRSPRSVTSRAVPPKTTGSSPYNDKYRYYFERGQDPENSQLPRYTYAFFNEKIIYGLREPNKVSHIKNYLEEEVTPTVDGFDWKVTVNKKRQNLDGLSFLFSVPNGQSLVPNSVTVTQVDDAGTTVKSSDPRNGNDDHITASLKATNAKEVRKGTPTQTNASGVGGWFGSNVPYDVSSFNGIWNEINPQDNDSFHSRGQGNNNNARTGLQNDEERRLGDTKKEILNVSGGTVYSGKIAGNTSYTITFKTRGSNDLDKLAYFSAVKGIGSGKTYLAMLLHARTSAERGFADERRFRLKGNGYYQVEQNTAYYTSTVSNSAGQEVKKEGANTAYSYSKYKDKPLDSGVKGVLTGNDTNDTDKAFDLDEHSYSEYVNDDGQVLKKDDLLAIYLQERQQMITWYKGDRQISKSDLTKDAISTAGVHTYKYKVSYSDGSFNEGEIHFVTKPKKPIIDTDLSTVAGTSTNVRVSNVDSNTTVELYKKGNKGQNDTLVSSISSGNQGGTVTFNNVNLDYGSYYVKQKANGTWYEQDGIKREGVYSDQSSEKEASRIVIERIGAIGGQSDTRWKDKQALSDVTDFNLPTGSEVLIGFRAKSPKGIKSLTISGADNLKGKTVETYGRNSNDDQTTLGINLRSRGGNSGGYSITVTATDGLGNKKHYKMNIIFPPNSGSFEKNPTEDHVTSPEKLKGKALVPLATENPPIVIKAKGINVSNSQGIDNKHEWRVFLVDGGRNVQDSASGSQKAVDFKSHIVAETSLKEGGTAEFISASQAGHFKREHLGRKPLRLVVAMVNKKTREIVDKYVSALSSDTLEATYPQFTTSPDFIKEPREITAKIGHLQADKAQIRYTNDAGIDKTVNFSKVNGNWEKDNPNQDSTIVVTEDTGTAGTATVHIPSGTAKGGTKIYARQKVDANTEYSEESSIDVPTGPTVQHPNKPEINQSQEDLDVTIKVGQRNANRATVVFTDSRGSFRFVMFSKKGNSWEKDQAQANPDVSVTSTNDGTALVRIPYGVAKIGSQVASNQREEGQTIASENASHIVQGDTTAPKVSLGDTLLPTTANAATTPIYKVVQGSAFTPKFNVWDNTGHIKELDIAGIPNGITKQKFGTAFQSQTNAKENSKYSGSTFSGNIADTQAVGQHTAQITVKDVSNNTATYYLRYEVLPKVEARQAKFPQVKGKALQDGENPETYIQFKNGTQNVTKPTAADVAWESQPNTAVEGLDKTGVVKVTYHVTDENGAAKDEVKNVTINTPVYHATVNNGGVYTTTVGTNFSASTSATGGYVNSNFNLGVKYYWKSNRDNGYPEYGGDTRSQTADYLGKRQDTIRVFYPNSTDRQDFQDKRSEDHVITFISKPRIPSVDAASLAGKANKISQTVTVKNVTPGTTVKLYDGTNEIGSVYVPKANNESYTAVKNNVTVTVNGTLPLSDNIRAKTIYTPDNVDSGYSTSVSSTTQAPSKPSISQSPEDLVVKAKVGQDGATKVTLTYVNANGVTKTVGFTKNHGNWDKDNANADATVSITNETDGLGEIQLQRDTAQAGSEVTVKQKTDTSAYSDSAKTKALSRLEGLRNIAPADGAVDIHVPEDATRMSLTYTPTGSSTSTTLEYTKNDRTWTSHNGINTYSDERKISIPKGAVEDGTTVSVIASNDSKTTTNVKSKAKFEQPSEITDPTIRQNGDIEVTLPTNAEEVTLSYKNKQNVMSTITVSKRQGNTWTAGNLPDGVSFSDGKVTFDYRKVNRNTPITTSATRGTGEEKSQQRTKTISIPEHEAPRVTNVVISANGTPSNEQLSAGVEANNKRTVVAKEQQTAITAGTKKVVKTTLTYQDNSTEEVGVTVISRPQAPSVDNVETRSSGSGLLSTARTISGQAMVGAEKVKLTLQDGNEKEINVSRDGRWTYTLTSTELLTQTASRSNAKYSDRQISVVQVKNGVDSEPTRIGVLMDRATVDTPLQAGRTITVHIPHDTVGGYIRIGGSVRNGGVDIGLKKVGENWTLATDTAKANKIELTAEVDPDNQAMTKVTLKVKDNSLYSSPFTIGSERGAVKFRAHLYNGGTINQPIAVNRQADLDWILSETPTNTKPTVKLTKEVGTDTPKLKDNHVFAAPTVNELKGYFEGSDVEDDNGLTVGYAASAEGKLRVRVFRDRDMSVNRPGTSVSAVNNRIPAGNYTLVLSTVDAAGEESNIIEKNIVVKTMADFYSDSLKYPTEAEKATFGNDDLEGDNFKQEAKTRFADKVREANQGNAKLPENVTYTAGTDTEKARTVVANFPDGSTIDISHALVAKPTKPTINPTEGQGESAKLSDTDRTISGTALLSATKVTIHFQDGRGAKGSQDVIPTNGRWSYNLPSDRYLRQTDDTTVIGSSSVPLSVTQTVFDAVSDKENIYVAKNRNFEGRTITQPKGSEELKALKNDAKKGIKYTEKNVEKDFPSDFEATWLQILDIDTVGKRTYKVKVTEKEQSDTSRPGEYEVTITVTNPKPVELTYENKDNGTTRIKLPTDADKVRLTIPKGNRIEEYTLTSENGWELPSNSGITRDGDYLVLNSKSVDGNRQVTAIATKGEGELKSGETPTSIPIPTHEVEVTKITKKVGESTTNEELLATINVVNKRSAALKEGTQYPTTVGKYVLEVMVTYADNSTEIVRVSYEVTAVDKSGLTTAKDELADAIAVNADTADKPQSKVQAYETAKQAA</sequence>
<evidence type="ECO:0000256" key="1">
    <source>
        <dbReference type="ARBA" id="ARBA00022729"/>
    </source>
</evidence>
<feature type="compositionally biased region" description="Polar residues" evidence="2">
    <location>
        <begin position="114"/>
        <end position="133"/>
    </location>
</feature>
<feature type="non-terminal residue" evidence="5">
    <location>
        <position position="2882"/>
    </location>
</feature>
<accession>A0A3A4S430</accession>
<feature type="region of interest" description="Disordered" evidence="2">
    <location>
        <begin position="46"/>
        <end position="228"/>
    </location>
</feature>
<feature type="compositionally biased region" description="Polar residues" evidence="2">
    <location>
        <begin position="1641"/>
        <end position="1663"/>
    </location>
</feature>
<evidence type="ECO:0000256" key="2">
    <source>
        <dbReference type="SAM" id="MobiDB-lite"/>
    </source>
</evidence>
<feature type="transmembrane region" description="Helical" evidence="3">
    <location>
        <begin position="21"/>
        <end position="41"/>
    </location>
</feature>
<keyword evidence="3" id="KW-0472">Membrane</keyword>
<evidence type="ECO:0000313" key="6">
    <source>
        <dbReference type="Proteomes" id="UP000266144"/>
    </source>
</evidence>
<comment type="caution">
    <text evidence="5">The sequence shown here is derived from an EMBL/GenBank/DDBJ whole genome shotgun (WGS) entry which is preliminary data.</text>
</comment>
<feature type="domain" description="YSIRK Gram-positive signal peptide" evidence="4">
    <location>
        <begin position="15"/>
        <end position="36"/>
    </location>
</feature>
<feature type="region of interest" description="Disordered" evidence="2">
    <location>
        <begin position="1115"/>
        <end position="1138"/>
    </location>
</feature>
<dbReference type="InterPro" id="IPR005877">
    <property type="entry name" value="YSIRK_signal_dom"/>
</dbReference>
<keyword evidence="3" id="KW-1133">Transmembrane helix</keyword>
<reference evidence="6" key="1">
    <citation type="submission" date="2018-02" db="EMBL/GenBank/DDBJ databases">
        <authorList>
            <person name="Handem S."/>
        </authorList>
    </citation>
    <scope>NUCLEOTIDE SEQUENCE [LARGE SCALE GENOMIC DNA]</scope>
    <source>
        <strain evidence="6">Spain939</strain>
    </source>
</reference>
<dbReference type="Gene3D" id="2.60.40.4140">
    <property type="match status" value="1"/>
</dbReference>
<dbReference type="NCBIfam" id="TIGR01168">
    <property type="entry name" value="YSIRK_signal"/>
    <property type="match status" value="1"/>
</dbReference>
<organism evidence="5 6">
    <name type="scientific">Streptococcus pseudopneumoniae</name>
    <dbReference type="NCBI Taxonomy" id="257758"/>
    <lineage>
        <taxon>Bacteria</taxon>
        <taxon>Bacillati</taxon>
        <taxon>Bacillota</taxon>
        <taxon>Bacilli</taxon>
        <taxon>Lactobacillales</taxon>
        <taxon>Streptococcaceae</taxon>
        <taxon>Streptococcus</taxon>
    </lineage>
</organism>
<feature type="region of interest" description="Disordered" evidence="2">
    <location>
        <begin position="390"/>
        <end position="417"/>
    </location>
</feature>
<feature type="compositionally biased region" description="Polar residues" evidence="2">
    <location>
        <begin position="1129"/>
        <end position="1138"/>
    </location>
</feature>
<dbReference type="EMBL" id="PTQV01000028">
    <property type="protein sequence ID" value="RJP82834.1"/>
    <property type="molecule type" value="Genomic_DNA"/>
</dbReference>
<evidence type="ECO:0000313" key="5">
    <source>
        <dbReference type="EMBL" id="RJP82834.1"/>
    </source>
</evidence>
<feature type="region of interest" description="Disordered" evidence="2">
    <location>
        <begin position="1639"/>
        <end position="1663"/>
    </location>
</feature>
<feature type="compositionally biased region" description="Basic and acidic residues" evidence="2">
    <location>
        <begin position="83"/>
        <end position="95"/>
    </location>
</feature>